<evidence type="ECO:0000256" key="4">
    <source>
        <dbReference type="ARBA" id="ARBA00011738"/>
    </source>
</evidence>
<keyword evidence="9" id="KW-0808">Transferase</keyword>
<evidence type="ECO:0000256" key="12">
    <source>
        <dbReference type="ARBA" id="ARBA00029736"/>
    </source>
</evidence>
<dbReference type="Gene3D" id="3.40.1280.10">
    <property type="match status" value="1"/>
</dbReference>
<proteinExistence type="inferred from homology"/>
<dbReference type="Proteomes" id="UP001174909">
    <property type="component" value="Unassembled WGS sequence"/>
</dbReference>
<accession>A0AA35WQ49</accession>
<evidence type="ECO:0000256" key="3">
    <source>
        <dbReference type="ARBA" id="ARBA00007630"/>
    </source>
</evidence>
<dbReference type="InterPro" id="IPR002649">
    <property type="entry name" value="tRNA_m1G_MeTrfase_TrmD"/>
</dbReference>
<dbReference type="PANTHER" id="PTHR46417:SF1">
    <property type="entry name" value="TRNA (GUANINE-N(1)-)-METHYLTRANSFERASE"/>
    <property type="match status" value="1"/>
</dbReference>
<evidence type="ECO:0000256" key="11">
    <source>
        <dbReference type="ARBA" id="ARBA00022694"/>
    </source>
</evidence>
<dbReference type="InterPro" id="IPR029026">
    <property type="entry name" value="tRNA_m1G_MTases_N"/>
</dbReference>
<evidence type="ECO:0000256" key="7">
    <source>
        <dbReference type="ARBA" id="ARBA00022490"/>
    </source>
</evidence>
<evidence type="ECO:0000256" key="15">
    <source>
        <dbReference type="SAM" id="MobiDB-lite"/>
    </source>
</evidence>
<dbReference type="GO" id="GO:0052906">
    <property type="term" value="F:tRNA (guanine(37)-N1)-methyltransferase activity"/>
    <property type="evidence" value="ECO:0007669"/>
    <property type="project" value="UniProtKB-EC"/>
</dbReference>
<comment type="similarity">
    <text evidence="3">Belongs to the RNA methyltransferase TrmD family.</text>
</comment>
<comment type="subcellular location">
    <subcellularLocation>
        <location evidence="2">Cytoplasm</location>
    </subcellularLocation>
</comment>
<keyword evidence="18" id="KW-1185">Reference proteome</keyword>
<dbReference type="Pfam" id="PF01746">
    <property type="entry name" value="tRNA_m1G_MT"/>
    <property type="match status" value="1"/>
</dbReference>
<sequence>MDRGPLPAGRRCPLRWRAGNGDARRTARRGGGAIGALASEEPRVILFSPRGRRLDQDLVADLAREPRLLLVAGRYEGVDERFAALTEAEEVSVGDYVLSGGEIPAMVVVDAVARLIPGAVGDSESVVDESFVTGLLEHAHYTRPPVFRGREVPPVLLSGNHEAVRQFRREQSVELTRSRRPDLFRAFAGERDAARKSNPDTKEKPS</sequence>
<dbReference type="GO" id="GO:0002939">
    <property type="term" value="P:tRNA N1-guanine methylation"/>
    <property type="evidence" value="ECO:0007669"/>
    <property type="project" value="TreeGrafter"/>
</dbReference>
<dbReference type="GO" id="GO:0005829">
    <property type="term" value="C:cytosol"/>
    <property type="evidence" value="ECO:0007669"/>
    <property type="project" value="TreeGrafter"/>
</dbReference>
<evidence type="ECO:0000256" key="8">
    <source>
        <dbReference type="ARBA" id="ARBA00022603"/>
    </source>
</evidence>
<evidence type="ECO:0000256" key="2">
    <source>
        <dbReference type="ARBA" id="ARBA00004496"/>
    </source>
</evidence>
<evidence type="ECO:0000256" key="5">
    <source>
        <dbReference type="ARBA" id="ARBA00012807"/>
    </source>
</evidence>
<keyword evidence="10" id="KW-0949">S-adenosyl-L-methionine</keyword>
<organism evidence="17 18">
    <name type="scientific">Geodia barretti</name>
    <name type="common">Barrett's horny sponge</name>
    <dbReference type="NCBI Taxonomy" id="519541"/>
    <lineage>
        <taxon>Eukaryota</taxon>
        <taxon>Metazoa</taxon>
        <taxon>Porifera</taxon>
        <taxon>Demospongiae</taxon>
        <taxon>Heteroscleromorpha</taxon>
        <taxon>Tetractinellida</taxon>
        <taxon>Astrophorina</taxon>
        <taxon>Geodiidae</taxon>
        <taxon>Geodia</taxon>
    </lineage>
</organism>
<keyword evidence="7" id="KW-0963">Cytoplasm</keyword>
<evidence type="ECO:0000256" key="6">
    <source>
        <dbReference type="ARBA" id="ARBA00014679"/>
    </source>
</evidence>
<evidence type="ECO:0000256" key="14">
    <source>
        <dbReference type="ARBA" id="ARBA00047783"/>
    </source>
</evidence>
<evidence type="ECO:0000256" key="9">
    <source>
        <dbReference type="ARBA" id="ARBA00022679"/>
    </source>
</evidence>
<evidence type="ECO:0000313" key="18">
    <source>
        <dbReference type="Proteomes" id="UP001174909"/>
    </source>
</evidence>
<evidence type="ECO:0000313" key="17">
    <source>
        <dbReference type="EMBL" id="CAI8022197.1"/>
    </source>
</evidence>
<dbReference type="InterPro" id="IPR029028">
    <property type="entry name" value="Alpha/beta_knot_MTases"/>
</dbReference>
<keyword evidence="8" id="KW-0489">Methyltransferase</keyword>
<keyword evidence="11" id="KW-0819">tRNA processing</keyword>
<dbReference type="PANTHER" id="PTHR46417">
    <property type="entry name" value="TRNA (GUANINE-N(1)-)-METHYLTRANSFERASE"/>
    <property type="match status" value="1"/>
</dbReference>
<evidence type="ECO:0000256" key="10">
    <source>
        <dbReference type="ARBA" id="ARBA00022691"/>
    </source>
</evidence>
<dbReference type="Gene3D" id="1.10.1270.20">
    <property type="entry name" value="tRNA(m1g37)methyltransferase, domain 2"/>
    <property type="match status" value="1"/>
</dbReference>
<dbReference type="EC" id="2.1.1.228" evidence="5"/>
<feature type="region of interest" description="Disordered" evidence="15">
    <location>
        <begin position="186"/>
        <end position="206"/>
    </location>
</feature>
<dbReference type="AlphaFoldDB" id="A0AA35WQ49"/>
<dbReference type="SUPFAM" id="SSF75217">
    <property type="entry name" value="alpha/beta knot"/>
    <property type="match status" value="1"/>
</dbReference>
<comment type="caution">
    <text evidence="17">The sequence shown here is derived from an EMBL/GenBank/DDBJ whole genome shotgun (WGS) entry which is preliminary data.</text>
</comment>
<comment type="function">
    <text evidence="1">Specifically methylates guanosine-37 in various tRNAs.</text>
</comment>
<evidence type="ECO:0000256" key="1">
    <source>
        <dbReference type="ARBA" id="ARBA00002634"/>
    </source>
</evidence>
<gene>
    <name evidence="17" type="ORF">GBAR_LOCUS13054</name>
</gene>
<evidence type="ECO:0000256" key="13">
    <source>
        <dbReference type="ARBA" id="ARBA00033392"/>
    </source>
</evidence>
<protein>
    <recommendedName>
        <fullName evidence="6">tRNA (guanine-N(1)-)-methyltransferase</fullName>
        <ecNumber evidence="5">2.1.1.228</ecNumber>
    </recommendedName>
    <alternativeName>
        <fullName evidence="12">M1G-methyltransferase</fullName>
    </alternativeName>
    <alternativeName>
        <fullName evidence="13">tRNA [GM37] methyltransferase</fullName>
    </alternativeName>
</protein>
<comment type="catalytic activity">
    <reaction evidence="14">
        <text>guanosine(37) in tRNA + S-adenosyl-L-methionine = N(1)-methylguanosine(37) in tRNA + S-adenosyl-L-homocysteine + H(+)</text>
        <dbReference type="Rhea" id="RHEA:36899"/>
        <dbReference type="Rhea" id="RHEA-COMP:10145"/>
        <dbReference type="Rhea" id="RHEA-COMP:10147"/>
        <dbReference type="ChEBI" id="CHEBI:15378"/>
        <dbReference type="ChEBI" id="CHEBI:57856"/>
        <dbReference type="ChEBI" id="CHEBI:59789"/>
        <dbReference type="ChEBI" id="CHEBI:73542"/>
        <dbReference type="ChEBI" id="CHEBI:74269"/>
        <dbReference type="EC" id="2.1.1.228"/>
    </reaction>
</comment>
<dbReference type="InterPro" id="IPR023148">
    <property type="entry name" value="tRNA_m1G_MeTrfase_C_sf"/>
</dbReference>
<dbReference type="InterPro" id="IPR016009">
    <property type="entry name" value="tRNA_MeTrfase_TRMD/TRM10"/>
</dbReference>
<name>A0AA35WQ49_GEOBA</name>
<comment type="subunit">
    <text evidence="4">Homodimer.</text>
</comment>
<feature type="domain" description="tRNA methyltransferase TRMD/TRM10-type" evidence="16">
    <location>
        <begin position="33"/>
        <end position="185"/>
    </location>
</feature>
<reference evidence="17" key="1">
    <citation type="submission" date="2023-03" db="EMBL/GenBank/DDBJ databases">
        <authorList>
            <person name="Steffen K."/>
            <person name="Cardenas P."/>
        </authorList>
    </citation>
    <scope>NUCLEOTIDE SEQUENCE</scope>
</reference>
<evidence type="ECO:0000259" key="16">
    <source>
        <dbReference type="Pfam" id="PF01746"/>
    </source>
</evidence>
<dbReference type="EMBL" id="CASHTH010001945">
    <property type="protein sequence ID" value="CAI8022197.1"/>
    <property type="molecule type" value="Genomic_DNA"/>
</dbReference>